<feature type="domain" description="ATP synthase epsilon subunit C-terminal" evidence="9">
    <location>
        <begin position="86"/>
        <end position="130"/>
    </location>
</feature>
<organism evidence="11">
    <name type="scientific">marine sediment metagenome</name>
    <dbReference type="NCBI Taxonomy" id="412755"/>
    <lineage>
        <taxon>unclassified sequences</taxon>
        <taxon>metagenomes</taxon>
        <taxon>ecological metagenomes</taxon>
    </lineage>
</organism>
<dbReference type="EMBL" id="LAZR01031207">
    <property type="protein sequence ID" value="KKL54414.1"/>
    <property type="molecule type" value="Genomic_DNA"/>
</dbReference>
<dbReference type="Pfam" id="PF00401">
    <property type="entry name" value="ATP-synt_DE"/>
    <property type="match status" value="1"/>
</dbReference>
<dbReference type="GO" id="GO:0005886">
    <property type="term" value="C:plasma membrane"/>
    <property type="evidence" value="ECO:0007669"/>
    <property type="project" value="UniProtKB-SubCell"/>
</dbReference>
<evidence type="ECO:0000313" key="11">
    <source>
        <dbReference type="EMBL" id="KKL54414.1"/>
    </source>
</evidence>
<feature type="coiled-coil region" evidence="8">
    <location>
        <begin position="90"/>
        <end position="117"/>
    </location>
</feature>
<dbReference type="NCBIfam" id="NF001847">
    <property type="entry name" value="PRK00571.1-4"/>
    <property type="match status" value="1"/>
</dbReference>
<dbReference type="InterPro" id="IPR020546">
    <property type="entry name" value="ATP_synth_F1_dsu/esu_N"/>
</dbReference>
<evidence type="ECO:0000256" key="8">
    <source>
        <dbReference type="SAM" id="Coils"/>
    </source>
</evidence>
<evidence type="ECO:0000256" key="7">
    <source>
        <dbReference type="ARBA" id="ARBA00023310"/>
    </source>
</evidence>
<dbReference type="InterPro" id="IPR036794">
    <property type="entry name" value="ATP_F1_dsu/esu_C_sf"/>
</dbReference>
<keyword evidence="5" id="KW-0472">Membrane</keyword>
<dbReference type="Pfam" id="PF02823">
    <property type="entry name" value="ATP-synt_DE_N"/>
    <property type="match status" value="1"/>
</dbReference>
<accession>A0A0F9CYN3</accession>
<keyword evidence="6" id="KW-0139">CF(1)</keyword>
<comment type="similarity">
    <text evidence="2">Belongs to the ATPase epsilon chain family.</text>
</comment>
<dbReference type="Gene3D" id="2.60.15.10">
    <property type="entry name" value="F0F1 ATP synthase delta/epsilon subunit, N-terminal"/>
    <property type="match status" value="1"/>
</dbReference>
<dbReference type="AlphaFoldDB" id="A0A0F9CYN3"/>
<evidence type="ECO:0000256" key="4">
    <source>
        <dbReference type="ARBA" id="ARBA00023065"/>
    </source>
</evidence>
<evidence type="ECO:0008006" key="12">
    <source>
        <dbReference type="Google" id="ProtNLM"/>
    </source>
</evidence>
<dbReference type="HAMAP" id="MF_00530">
    <property type="entry name" value="ATP_synth_epsil_bac"/>
    <property type="match status" value="1"/>
</dbReference>
<dbReference type="CDD" id="cd12152">
    <property type="entry name" value="F1-ATPase_delta"/>
    <property type="match status" value="1"/>
</dbReference>
<dbReference type="SUPFAM" id="SSF51344">
    <property type="entry name" value="Epsilon subunit of F1F0-ATP synthase N-terminal domain"/>
    <property type="match status" value="1"/>
</dbReference>
<keyword evidence="8" id="KW-0175">Coiled coil</keyword>
<dbReference type="NCBIfam" id="TIGR01216">
    <property type="entry name" value="ATP_synt_epsi"/>
    <property type="match status" value="1"/>
</dbReference>
<dbReference type="PANTHER" id="PTHR13822">
    <property type="entry name" value="ATP SYNTHASE DELTA/EPSILON CHAIN"/>
    <property type="match status" value="1"/>
</dbReference>
<dbReference type="NCBIfam" id="NF009980">
    <property type="entry name" value="PRK13446.1"/>
    <property type="match status" value="1"/>
</dbReference>
<dbReference type="SUPFAM" id="SSF46604">
    <property type="entry name" value="Epsilon subunit of F1F0-ATP synthase C-terminal domain"/>
    <property type="match status" value="1"/>
</dbReference>
<evidence type="ECO:0000256" key="1">
    <source>
        <dbReference type="ARBA" id="ARBA00004202"/>
    </source>
</evidence>
<evidence type="ECO:0000256" key="5">
    <source>
        <dbReference type="ARBA" id="ARBA00023136"/>
    </source>
</evidence>
<protein>
    <recommendedName>
        <fullName evidence="12">ATP synthase F1 complex delta/epsilon subunit N-terminal domain-containing protein</fullName>
    </recommendedName>
</protein>
<dbReference type="GO" id="GO:0046933">
    <property type="term" value="F:proton-transporting ATP synthase activity, rotational mechanism"/>
    <property type="evidence" value="ECO:0007669"/>
    <property type="project" value="InterPro"/>
</dbReference>
<evidence type="ECO:0000259" key="10">
    <source>
        <dbReference type="Pfam" id="PF02823"/>
    </source>
</evidence>
<evidence type="ECO:0000256" key="2">
    <source>
        <dbReference type="ARBA" id="ARBA00005712"/>
    </source>
</evidence>
<keyword evidence="7" id="KW-0066">ATP synthesis</keyword>
<dbReference type="Gene3D" id="1.20.5.440">
    <property type="entry name" value="ATP synthase delta/epsilon subunit, C-terminal domain"/>
    <property type="match status" value="1"/>
</dbReference>
<reference evidence="11" key="1">
    <citation type="journal article" date="2015" name="Nature">
        <title>Complex archaea that bridge the gap between prokaryotes and eukaryotes.</title>
        <authorList>
            <person name="Spang A."/>
            <person name="Saw J.H."/>
            <person name="Jorgensen S.L."/>
            <person name="Zaremba-Niedzwiedzka K."/>
            <person name="Martijn J."/>
            <person name="Lind A.E."/>
            <person name="van Eijk R."/>
            <person name="Schleper C."/>
            <person name="Guy L."/>
            <person name="Ettema T.J."/>
        </authorList>
    </citation>
    <scope>NUCLEOTIDE SEQUENCE</scope>
</reference>
<feature type="domain" description="ATP synthase F1 complex delta/epsilon subunit N-terminal" evidence="10">
    <location>
        <begin position="3"/>
        <end position="82"/>
    </location>
</feature>
<keyword evidence="3" id="KW-0813">Transport</keyword>
<dbReference type="InterPro" id="IPR036771">
    <property type="entry name" value="ATPsynth_dsu/esu_N"/>
</dbReference>
<comment type="subcellular location">
    <subcellularLocation>
        <location evidence="1">Cell membrane</location>
        <topology evidence="1">Peripheral membrane protein</topology>
    </subcellularLocation>
</comment>
<gene>
    <name evidence="11" type="ORF">LCGC14_2265660</name>
</gene>
<evidence type="ECO:0000256" key="3">
    <source>
        <dbReference type="ARBA" id="ARBA00022448"/>
    </source>
</evidence>
<name>A0A0F9CYN3_9ZZZZ</name>
<keyword evidence="4" id="KW-0406">Ion transport</keyword>
<evidence type="ECO:0000259" key="9">
    <source>
        <dbReference type="Pfam" id="PF00401"/>
    </source>
</evidence>
<evidence type="ECO:0000256" key="6">
    <source>
        <dbReference type="ARBA" id="ARBA00023196"/>
    </source>
</evidence>
<dbReference type="InterPro" id="IPR020547">
    <property type="entry name" value="ATP_synth_F1_esu_C"/>
</dbReference>
<dbReference type="GO" id="GO:0045259">
    <property type="term" value="C:proton-transporting ATP synthase complex"/>
    <property type="evidence" value="ECO:0007669"/>
    <property type="project" value="UniProtKB-KW"/>
</dbReference>
<sequence length="147" mass="16281">MPLKVEIVTAEQLIYSEEDVDQLVVPGVEGELGVLTLHAPLLTMIQPGVLRIVKGDDEVEMAITGGFIEVRDNRITILADAAERSEEIDEVRAEEARRQAQRRLEDRETEVDMAQVQAELGRALARIKAVARRRRRRGGVPPGPPGP</sequence>
<comment type="caution">
    <text evidence="11">The sequence shown here is derived from an EMBL/GenBank/DDBJ whole genome shotgun (WGS) entry which is preliminary data.</text>
</comment>
<proteinExistence type="inferred from homology"/>
<dbReference type="InterPro" id="IPR001469">
    <property type="entry name" value="ATP_synth_F1_dsu/esu"/>
</dbReference>
<dbReference type="PANTHER" id="PTHR13822:SF10">
    <property type="entry name" value="ATP SYNTHASE EPSILON CHAIN, CHLOROPLASTIC"/>
    <property type="match status" value="1"/>
</dbReference>